<feature type="transmembrane region" description="Helical" evidence="1">
    <location>
        <begin position="51"/>
        <end position="71"/>
    </location>
</feature>
<dbReference type="EMBL" id="NJBA01000005">
    <property type="protein sequence ID" value="OWP49783.1"/>
    <property type="molecule type" value="Genomic_DNA"/>
</dbReference>
<sequence>MAVDLRALPEPLPHPSSPGGGRWLLIILTGVIAGGLLVTLFWPGSGRGASLWFWCCAVVFPLMAGLLAYALRRQVAEGRMDYVEGWNQARDERRLALVEQGQQHLLLIAAACCSAAGNNKLAQALRSGIVPLQPCYVPSHGATLRLSQLQPAVASLSADEYAERLSGYLREVLLGLGAAWHTCAQHITHVRIRHNGVLADEQVLAVWRAVAGDQHRAGQTVFASQADDGLVWLDDWLDAPERAELLLSLEFNGYREPEDGYAESVSAVLLGRPDCANRQKLSPLAAVHRPVRASSPAESFEDALRWGGLLDTEDTYFFWQSQVSDEVAEEMARVMSQSAYPPSHERSLNLDSVLGRSGCAVGNLALVVAGEQAMADREAQLILLEDVTPQWCVVRPVGAPVHRDVTET</sequence>
<keyword evidence="1" id="KW-1133">Transmembrane helix</keyword>
<dbReference type="AlphaFoldDB" id="A0A246F872"/>
<evidence type="ECO:0000313" key="2">
    <source>
        <dbReference type="EMBL" id="OWP49783.1"/>
    </source>
</evidence>
<evidence type="ECO:0000313" key="3">
    <source>
        <dbReference type="Proteomes" id="UP000198145"/>
    </source>
</evidence>
<gene>
    <name evidence="2" type="ORF">CEG18_15185</name>
</gene>
<reference evidence="2 3" key="1">
    <citation type="submission" date="2017-06" db="EMBL/GenBank/DDBJ databases">
        <title>Draft genome of Pseudomonas nitroreducens DF05.</title>
        <authorList>
            <person name="Iyer R."/>
        </authorList>
    </citation>
    <scope>NUCLEOTIDE SEQUENCE [LARGE SCALE GENOMIC DNA]</scope>
    <source>
        <strain evidence="2 3">DF05</strain>
    </source>
</reference>
<accession>A0A246F872</accession>
<evidence type="ECO:0000256" key="1">
    <source>
        <dbReference type="SAM" id="Phobius"/>
    </source>
</evidence>
<comment type="caution">
    <text evidence="2">The sequence shown here is derived from an EMBL/GenBank/DDBJ whole genome shotgun (WGS) entry which is preliminary data.</text>
</comment>
<keyword evidence="1" id="KW-0812">Transmembrane</keyword>
<name>A0A246F872_PSENT</name>
<proteinExistence type="predicted"/>
<dbReference type="Proteomes" id="UP000198145">
    <property type="component" value="Unassembled WGS sequence"/>
</dbReference>
<organism evidence="2 3">
    <name type="scientific">Pseudomonas nitroreducens</name>
    <dbReference type="NCBI Taxonomy" id="46680"/>
    <lineage>
        <taxon>Bacteria</taxon>
        <taxon>Pseudomonadati</taxon>
        <taxon>Pseudomonadota</taxon>
        <taxon>Gammaproteobacteria</taxon>
        <taxon>Pseudomonadales</taxon>
        <taxon>Pseudomonadaceae</taxon>
        <taxon>Pseudomonas</taxon>
    </lineage>
</organism>
<protein>
    <submittedName>
        <fullName evidence="2">Uncharacterized protein</fullName>
    </submittedName>
</protein>
<keyword evidence="1" id="KW-0472">Membrane</keyword>
<feature type="transmembrane region" description="Helical" evidence="1">
    <location>
        <begin position="23"/>
        <end position="45"/>
    </location>
</feature>
<dbReference type="RefSeq" id="WP_088418379.1">
    <property type="nucleotide sequence ID" value="NZ_NJBA01000005.1"/>
</dbReference>